<reference evidence="1" key="1">
    <citation type="submission" date="2018-02" db="EMBL/GenBank/DDBJ databases">
        <title>Rhizophora mucronata_Transcriptome.</title>
        <authorList>
            <person name="Meera S.P."/>
            <person name="Sreeshan A."/>
            <person name="Augustine A."/>
        </authorList>
    </citation>
    <scope>NUCLEOTIDE SEQUENCE</scope>
    <source>
        <tissue evidence="1">Leaf</tissue>
    </source>
</reference>
<protein>
    <submittedName>
        <fullName evidence="1">Uncharacterized protein</fullName>
    </submittedName>
</protein>
<dbReference type="EMBL" id="GGEC01088918">
    <property type="protein sequence ID" value="MBX69402.1"/>
    <property type="molecule type" value="Transcribed_RNA"/>
</dbReference>
<name>A0A2P2QQW0_RHIMU</name>
<dbReference type="AlphaFoldDB" id="A0A2P2QQW0"/>
<evidence type="ECO:0000313" key="1">
    <source>
        <dbReference type="EMBL" id="MBX69402.1"/>
    </source>
</evidence>
<sequence length="109" mass="10835">MMVPANAFWMIPQPATATAGPSSNQQSQIWALLPSTITPVFNVAAAPAARPIASLMASTTNGNNNNNIPSGVDVRGLAAAAAASSPAVVTSTSVGPKLAKKSTMGGAMT</sequence>
<accession>A0A2P2QQW0</accession>
<organism evidence="1">
    <name type="scientific">Rhizophora mucronata</name>
    <name type="common">Asiatic mangrove</name>
    <dbReference type="NCBI Taxonomy" id="61149"/>
    <lineage>
        <taxon>Eukaryota</taxon>
        <taxon>Viridiplantae</taxon>
        <taxon>Streptophyta</taxon>
        <taxon>Embryophyta</taxon>
        <taxon>Tracheophyta</taxon>
        <taxon>Spermatophyta</taxon>
        <taxon>Magnoliopsida</taxon>
        <taxon>eudicotyledons</taxon>
        <taxon>Gunneridae</taxon>
        <taxon>Pentapetalae</taxon>
        <taxon>rosids</taxon>
        <taxon>fabids</taxon>
        <taxon>Malpighiales</taxon>
        <taxon>Rhizophoraceae</taxon>
        <taxon>Rhizophora</taxon>
    </lineage>
</organism>
<proteinExistence type="predicted"/>